<dbReference type="PROSITE" id="PS00198">
    <property type="entry name" value="4FE4S_FER_1"/>
    <property type="match status" value="1"/>
</dbReference>
<dbReference type="Pfam" id="PF13183">
    <property type="entry name" value="Fer4_8"/>
    <property type="match status" value="1"/>
</dbReference>
<evidence type="ECO:0000256" key="5">
    <source>
        <dbReference type="ARBA" id="ARBA00023014"/>
    </source>
</evidence>
<evidence type="ECO:0000256" key="1">
    <source>
        <dbReference type="ARBA" id="ARBA00022485"/>
    </source>
</evidence>
<evidence type="ECO:0000256" key="3">
    <source>
        <dbReference type="ARBA" id="ARBA00022737"/>
    </source>
</evidence>
<dbReference type="InterPro" id="IPR004017">
    <property type="entry name" value="Cys_rich_dom"/>
</dbReference>
<keyword evidence="6" id="KW-0813">Transport</keyword>
<comment type="catalytic activity">
    <reaction evidence="6">
        <text>(R)-lactate + A = pyruvate + AH2</text>
        <dbReference type="Rhea" id="RHEA:15089"/>
        <dbReference type="ChEBI" id="CHEBI:13193"/>
        <dbReference type="ChEBI" id="CHEBI:15361"/>
        <dbReference type="ChEBI" id="CHEBI:16004"/>
        <dbReference type="ChEBI" id="CHEBI:17499"/>
    </reaction>
</comment>
<dbReference type="SUPFAM" id="SSF46548">
    <property type="entry name" value="alpha-helical ferredoxin"/>
    <property type="match status" value="1"/>
</dbReference>
<dbReference type="Pfam" id="PF02754">
    <property type="entry name" value="CCG"/>
    <property type="match status" value="2"/>
</dbReference>
<gene>
    <name evidence="8" type="ORF">JF888_03190</name>
</gene>
<dbReference type="GO" id="GO:0019154">
    <property type="term" value="F:glycolate dehydrogenase activity"/>
    <property type="evidence" value="ECO:0007669"/>
    <property type="project" value="UniProtKB-EC"/>
</dbReference>
<reference evidence="8 9" key="1">
    <citation type="submission" date="2020-10" db="EMBL/GenBank/DDBJ databases">
        <title>Ca. Dormibacterota MAGs.</title>
        <authorList>
            <person name="Montgomery K."/>
        </authorList>
    </citation>
    <scope>NUCLEOTIDE SEQUENCE [LARGE SCALE GENOMIC DNA]</scope>
    <source>
        <strain evidence="8">SC8811_S16_3</strain>
    </source>
</reference>
<dbReference type="InterPro" id="IPR012257">
    <property type="entry name" value="Glc_ox_4Fe-4S"/>
</dbReference>
<evidence type="ECO:0000256" key="6">
    <source>
        <dbReference type="PIRNR" id="PIRNR000139"/>
    </source>
</evidence>
<dbReference type="PIRSF" id="PIRSF000139">
    <property type="entry name" value="Glc_ox_4Fe-4S"/>
    <property type="match status" value="1"/>
</dbReference>
<dbReference type="InterPro" id="IPR009051">
    <property type="entry name" value="Helical_ferredxn"/>
</dbReference>
<evidence type="ECO:0000256" key="2">
    <source>
        <dbReference type="ARBA" id="ARBA00022723"/>
    </source>
</evidence>
<dbReference type="Gene3D" id="1.10.1060.10">
    <property type="entry name" value="Alpha-helical ferredoxin"/>
    <property type="match status" value="1"/>
</dbReference>
<dbReference type="PANTHER" id="PTHR32479:SF17">
    <property type="entry name" value="GLYCOLATE OXIDASE IRON-SULFUR SUBUNIT"/>
    <property type="match status" value="1"/>
</dbReference>
<accession>A0A934KHH3</accession>
<evidence type="ECO:0000256" key="4">
    <source>
        <dbReference type="ARBA" id="ARBA00023004"/>
    </source>
</evidence>
<organism evidence="8 9">
    <name type="scientific">Candidatus Dormiibacter inghamiae</name>
    <dbReference type="NCBI Taxonomy" id="3127013"/>
    <lineage>
        <taxon>Bacteria</taxon>
        <taxon>Bacillati</taxon>
        <taxon>Candidatus Dormiibacterota</taxon>
        <taxon>Candidatus Dormibacteria</taxon>
        <taxon>Candidatus Dormibacterales</taxon>
        <taxon>Candidatus Dormibacteraceae</taxon>
        <taxon>Candidatus Dormiibacter</taxon>
    </lineage>
</organism>
<proteinExistence type="predicted"/>
<keyword evidence="6" id="KW-0249">Electron transport</keyword>
<dbReference type="InterPro" id="IPR017896">
    <property type="entry name" value="4Fe4S_Fe-S-bd"/>
</dbReference>
<keyword evidence="2 6" id="KW-0479">Metal-binding</keyword>
<sequence length="436" mass="47980">MAVDIRDPKTFQGPDAPSDDDLATCVHCGLCLNACPTFRVTGLETESPRGRIYLMTQWQRGELPYTEDLARHIDLCLGCRTCEAVCPSGVPYGRIIEHGRAELERIRRPNPKSMVVKQALRQLLGHPRRLRLAGGVTRLAQRLRLTGFVGPGRQLPSLAKAWRPPPGNVAPAIGERRYRVAFLNGCVMPIFYPHAHDASVRLLQLAGCEVWFPPGQRCCGALHAHNGDLEGARELRGHNAAAFGLESFDYLVVNSAGCGSHLKDFYANLGARVRDLSEFLLEAGLPPPEQPVNVRVTYQDACHLAHAQRIRKQPRELLQALPGIELVEMENPDICCGSAGIYNAVQPEMSQRILAEKLDDLLSRNPQVVVTGNPGCQMQIEAGLRERGRGDVRVQHLAELLVAAYEGQLNPALPAAFPRPHKRLRPTDSGVYVAPS</sequence>
<name>A0A934KHH3_9BACT</name>
<dbReference type="Proteomes" id="UP000620075">
    <property type="component" value="Unassembled WGS sequence"/>
</dbReference>
<evidence type="ECO:0000313" key="9">
    <source>
        <dbReference type="Proteomes" id="UP000620075"/>
    </source>
</evidence>
<dbReference type="GO" id="GO:0051539">
    <property type="term" value="F:4 iron, 4 sulfur cluster binding"/>
    <property type="evidence" value="ECO:0007669"/>
    <property type="project" value="UniProtKB-UniRule"/>
</dbReference>
<comment type="cofactor">
    <cofactor evidence="6">
        <name>[4Fe-4S] cluster</name>
        <dbReference type="ChEBI" id="CHEBI:49883"/>
    </cofactor>
    <text evidence="6">Binds 2 [4Fe-4S] clusters.</text>
</comment>
<dbReference type="RefSeq" id="WP_338176590.1">
    <property type="nucleotide sequence ID" value="NZ_JAEKNQ010000016.1"/>
</dbReference>
<comment type="function">
    <text evidence="6">Component of a complex that catalyzes the oxidation of glycolate to glyoxylate.</text>
</comment>
<dbReference type="EC" id="1.1.99.14" evidence="6"/>
<dbReference type="PROSITE" id="PS51379">
    <property type="entry name" value="4FE4S_FER_2"/>
    <property type="match status" value="2"/>
</dbReference>
<protein>
    <recommendedName>
        <fullName evidence="6">Glycolate oxidase iron-sulfur subunit</fullName>
        <ecNumber evidence="6">1.1.99.14</ecNumber>
    </recommendedName>
</protein>
<comment type="catalytic activity">
    <reaction evidence="6">
        <text>glycolate + A = glyoxylate + AH2</text>
        <dbReference type="Rhea" id="RHEA:21264"/>
        <dbReference type="ChEBI" id="CHEBI:13193"/>
        <dbReference type="ChEBI" id="CHEBI:17499"/>
        <dbReference type="ChEBI" id="CHEBI:29805"/>
        <dbReference type="ChEBI" id="CHEBI:36655"/>
        <dbReference type="EC" id="1.1.99.14"/>
    </reaction>
</comment>
<evidence type="ECO:0000313" key="8">
    <source>
        <dbReference type="EMBL" id="MBJ7602190.1"/>
    </source>
</evidence>
<keyword evidence="5 6" id="KW-0411">Iron-sulfur</keyword>
<feature type="domain" description="4Fe-4S ferredoxin-type" evidence="7">
    <location>
        <begin position="67"/>
        <end position="98"/>
    </location>
</feature>
<keyword evidence="3" id="KW-0677">Repeat</keyword>
<dbReference type="EMBL" id="JAEKNQ010000016">
    <property type="protein sequence ID" value="MBJ7602190.1"/>
    <property type="molecule type" value="Genomic_DNA"/>
</dbReference>
<keyword evidence="1 6" id="KW-0004">4Fe-4S</keyword>
<feature type="domain" description="4Fe-4S ferredoxin-type" evidence="7">
    <location>
        <begin position="15"/>
        <end position="46"/>
    </location>
</feature>
<keyword evidence="4 6" id="KW-0408">Iron</keyword>
<dbReference type="InterPro" id="IPR017900">
    <property type="entry name" value="4Fe4S_Fe_S_CS"/>
</dbReference>
<evidence type="ECO:0000259" key="7">
    <source>
        <dbReference type="PROSITE" id="PS51379"/>
    </source>
</evidence>
<comment type="caution">
    <text evidence="8">The sequence shown here is derived from an EMBL/GenBank/DDBJ whole genome shotgun (WGS) entry which is preliminary data.</text>
</comment>
<dbReference type="GO" id="GO:0046872">
    <property type="term" value="F:metal ion binding"/>
    <property type="evidence" value="ECO:0007669"/>
    <property type="project" value="UniProtKB-UniRule"/>
</dbReference>
<dbReference type="PANTHER" id="PTHR32479">
    <property type="entry name" value="GLYCOLATE OXIDASE IRON-SULFUR SUBUNIT"/>
    <property type="match status" value="1"/>
</dbReference>
<dbReference type="AlphaFoldDB" id="A0A934KHH3"/>